<dbReference type="AlphaFoldDB" id="A0AAN7GKT1"/>
<keyword evidence="2" id="KW-1185">Reference proteome</keyword>
<accession>A0AAN7GKT1</accession>
<reference evidence="1 2" key="1">
    <citation type="journal article" date="2023" name="Hortic Res">
        <title>Pangenome of water caltrop reveals structural variations and asymmetric subgenome divergence after allopolyploidization.</title>
        <authorList>
            <person name="Zhang X."/>
            <person name="Chen Y."/>
            <person name="Wang L."/>
            <person name="Yuan Y."/>
            <person name="Fang M."/>
            <person name="Shi L."/>
            <person name="Lu R."/>
            <person name="Comes H.P."/>
            <person name="Ma Y."/>
            <person name="Chen Y."/>
            <person name="Huang G."/>
            <person name="Zhou Y."/>
            <person name="Zheng Z."/>
            <person name="Qiu Y."/>
        </authorList>
    </citation>
    <scope>NUCLEOTIDE SEQUENCE [LARGE SCALE GENOMIC DNA]</scope>
    <source>
        <tissue evidence="1">Roots</tissue>
    </source>
</reference>
<dbReference type="EMBL" id="JAXIOK010000022">
    <property type="protein sequence ID" value="KAK4743659.1"/>
    <property type="molecule type" value="Genomic_DNA"/>
</dbReference>
<proteinExistence type="predicted"/>
<evidence type="ECO:0000313" key="1">
    <source>
        <dbReference type="EMBL" id="KAK4743659.1"/>
    </source>
</evidence>
<comment type="caution">
    <text evidence="1">The sequence shown here is derived from an EMBL/GenBank/DDBJ whole genome shotgun (WGS) entry which is preliminary data.</text>
</comment>
<sequence length="87" mass="9957">MRRPDRVARRNPWLGDDVPLIQGLIIPFRFDCQLQGHGTKLWSTLRYLCWSIFFDSIGEYPSLAGISGGSRRLAHCHVEETEQGTNL</sequence>
<organism evidence="1 2">
    <name type="scientific">Trapa incisa</name>
    <dbReference type="NCBI Taxonomy" id="236973"/>
    <lineage>
        <taxon>Eukaryota</taxon>
        <taxon>Viridiplantae</taxon>
        <taxon>Streptophyta</taxon>
        <taxon>Embryophyta</taxon>
        <taxon>Tracheophyta</taxon>
        <taxon>Spermatophyta</taxon>
        <taxon>Magnoliopsida</taxon>
        <taxon>eudicotyledons</taxon>
        <taxon>Gunneridae</taxon>
        <taxon>Pentapetalae</taxon>
        <taxon>rosids</taxon>
        <taxon>malvids</taxon>
        <taxon>Myrtales</taxon>
        <taxon>Lythraceae</taxon>
        <taxon>Trapa</taxon>
    </lineage>
</organism>
<gene>
    <name evidence="1" type="ORF">SAY87_009971</name>
</gene>
<name>A0AAN7GKT1_9MYRT</name>
<protein>
    <submittedName>
        <fullName evidence="1">Uncharacterized protein</fullName>
    </submittedName>
</protein>
<evidence type="ECO:0000313" key="2">
    <source>
        <dbReference type="Proteomes" id="UP001345219"/>
    </source>
</evidence>
<dbReference type="Proteomes" id="UP001345219">
    <property type="component" value="Chromosome 9"/>
</dbReference>